<dbReference type="InParanoid" id="A0A6L2PZS1"/>
<organism evidence="2 3">
    <name type="scientific">Coptotermes formosanus</name>
    <name type="common">Formosan subterranean termite</name>
    <dbReference type="NCBI Taxonomy" id="36987"/>
    <lineage>
        <taxon>Eukaryota</taxon>
        <taxon>Metazoa</taxon>
        <taxon>Ecdysozoa</taxon>
        <taxon>Arthropoda</taxon>
        <taxon>Hexapoda</taxon>
        <taxon>Insecta</taxon>
        <taxon>Pterygota</taxon>
        <taxon>Neoptera</taxon>
        <taxon>Polyneoptera</taxon>
        <taxon>Dictyoptera</taxon>
        <taxon>Blattodea</taxon>
        <taxon>Blattoidea</taxon>
        <taxon>Termitoidae</taxon>
        <taxon>Rhinotermitidae</taxon>
        <taxon>Coptotermes</taxon>
    </lineage>
</organism>
<feature type="non-terminal residue" evidence="2">
    <location>
        <position position="1"/>
    </location>
</feature>
<gene>
    <name evidence="2" type="ORF">Cfor_07290</name>
</gene>
<dbReference type="OrthoDB" id="8195753at2759"/>
<reference evidence="3" key="1">
    <citation type="submission" date="2020-01" db="EMBL/GenBank/DDBJ databases">
        <title>Draft genome sequence of the Termite Coptotermes fromosanus.</title>
        <authorList>
            <person name="Itakura S."/>
            <person name="Yosikawa Y."/>
            <person name="Umezawa K."/>
        </authorList>
    </citation>
    <scope>NUCLEOTIDE SEQUENCE [LARGE SCALE GENOMIC DNA]</scope>
</reference>
<comment type="caution">
    <text evidence="2">The sequence shown here is derived from an EMBL/GenBank/DDBJ whole genome shotgun (WGS) entry which is preliminary data.</text>
</comment>
<name>A0A6L2PZS1_COPFO</name>
<dbReference type="Proteomes" id="UP000502823">
    <property type="component" value="Unassembled WGS sequence"/>
</dbReference>
<proteinExistence type="predicted"/>
<keyword evidence="3" id="KW-1185">Reference proteome</keyword>
<feature type="compositionally biased region" description="Polar residues" evidence="1">
    <location>
        <begin position="136"/>
        <end position="159"/>
    </location>
</feature>
<accession>A0A6L2PZS1</accession>
<feature type="region of interest" description="Disordered" evidence="1">
    <location>
        <begin position="109"/>
        <end position="195"/>
    </location>
</feature>
<dbReference type="AlphaFoldDB" id="A0A6L2PZS1"/>
<sequence>FCVVLLLVCYALAMPTGHDVAETLSTTESLQKAETPNKPTLGQEPSAGVFAGRLYLPPTPAARDYRSVEAVHQDNETPSPTFPNAQDSELADDILDGRKAVVEVDFFRSSDNDNDEEGARKQHSAGGITSGDKPESTSATAVTEPQSKFSENTESSSQNPEDKNVSGGQRDVRSFDSNNHNVHDEDTTEDEDDMAVAETIIFRPLFSYRQDTAARRRYFREVSRNEPGFDYY</sequence>
<feature type="compositionally biased region" description="Basic and acidic residues" evidence="1">
    <location>
        <begin position="160"/>
        <end position="174"/>
    </location>
</feature>
<dbReference type="EMBL" id="BLKM01012980">
    <property type="protein sequence ID" value="GFG38121.1"/>
    <property type="molecule type" value="Genomic_DNA"/>
</dbReference>
<feature type="compositionally biased region" description="Acidic residues" evidence="1">
    <location>
        <begin position="186"/>
        <end position="195"/>
    </location>
</feature>
<evidence type="ECO:0000313" key="3">
    <source>
        <dbReference type="Proteomes" id="UP000502823"/>
    </source>
</evidence>
<evidence type="ECO:0000313" key="2">
    <source>
        <dbReference type="EMBL" id="GFG38121.1"/>
    </source>
</evidence>
<protein>
    <submittedName>
        <fullName evidence="2">Uncharacterized protein</fullName>
    </submittedName>
</protein>
<evidence type="ECO:0000256" key="1">
    <source>
        <dbReference type="SAM" id="MobiDB-lite"/>
    </source>
</evidence>